<proteinExistence type="inferred from homology"/>
<protein>
    <recommendedName>
        <fullName evidence="2">UPF0102 protein ENL96_00595</fullName>
    </recommendedName>
</protein>
<gene>
    <name evidence="3" type="ORF">ENL96_00595</name>
</gene>
<evidence type="ECO:0000256" key="2">
    <source>
        <dbReference type="HAMAP-Rule" id="MF_00048"/>
    </source>
</evidence>
<name>A0A7C5YUL2_UNCC3</name>
<dbReference type="CDD" id="cd20736">
    <property type="entry name" value="PoNe_Nuclease"/>
    <property type="match status" value="1"/>
</dbReference>
<dbReference type="InterPro" id="IPR003509">
    <property type="entry name" value="UPF0102_YraN-like"/>
</dbReference>
<reference evidence="3" key="1">
    <citation type="journal article" date="2020" name="mSystems">
        <title>Genome- and Community-Level Interaction Insights into Carbon Utilization and Element Cycling Functions of Hydrothermarchaeota in Hydrothermal Sediment.</title>
        <authorList>
            <person name="Zhou Z."/>
            <person name="Liu Y."/>
            <person name="Xu W."/>
            <person name="Pan J."/>
            <person name="Luo Z.H."/>
            <person name="Li M."/>
        </authorList>
    </citation>
    <scope>NUCLEOTIDE SEQUENCE [LARGE SCALE GENOMIC DNA]</scope>
    <source>
        <strain evidence="3">SpSt-1042</strain>
    </source>
</reference>
<dbReference type="GO" id="GO:0003676">
    <property type="term" value="F:nucleic acid binding"/>
    <property type="evidence" value="ECO:0007669"/>
    <property type="project" value="InterPro"/>
</dbReference>
<evidence type="ECO:0000256" key="1">
    <source>
        <dbReference type="ARBA" id="ARBA00006738"/>
    </source>
</evidence>
<dbReference type="NCBIfam" id="NF009150">
    <property type="entry name" value="PRK12497.1-3"/>
    <property type="match status" value="1"/>
</dbReference>
<dbReference type="AlphaFoldDB" id="A0A7C5YUL2"/>
<comment type="caution">
    <text evidence="3">The sequence shown here is derived from an EMBL/GenBank/DDBJ whole genome shotgun (WGS) entry which is preliminary data.</text>
</comment>
<dbReference type="HAMAP" id="MF_00048">
    <property type="entry name" value="UPF0102"/>
    <property type="match status" value="1"/>
</dbReference>
<organism evidence="3">
    <name type="scientific">candidate division CPR3 bacterium</name>
    <dbReference type="NCBI Taxonomy" id="2268181"/>
    <lineage>
        <taxon>Bacteria</taxon>
        <taxon>Bacteria division CPR3</taxon>
    </lineage>
</organism>
<dbReference type="PANTHER" id="PTHR34039">
    <property type="entry name" value="UPF0102 PROTEIN YRAN"/>
    <property type="match status" value="1"/>
</dbReference>
<dbReference type="NCBIfam" id="TIGR00252">
    <property type="entry name" value="YraN family protein"/>
    <property type="match status" value="1"/>
</dbReference>
<dbReference type="EMBL" id="DRVY01000017">
    <property type="protein sequence ID" value="HHR91998.1"/>
    <property type="molecule type" value="Genomic_DNA"/>
</dbReference>
<dbReference type="InterPro" id="IPR011335">
    <property type="entry name" value="Restrct_endonuc-II-like"/>
</dbReference>
<accession>A0A7C5YUL2</accession>
<comment type="similarity">
    <text evidence="1 2">Belongs to the UPF0102 family.</text>
</comment>
<dbReference type="SUPFAM" id="SSF52980">
    <property type="entry name" value="Restriction endonuclease-like"/>
    <property type="match status" value="1"/>
</dbReference>
<dbReference type="Pfam" id="PF02021">
    <property type="entry name" value="UPF0102"/>
    <property type="match status" value="1"/>
</dbReference>
<dbReference type="Gene3D" id="3.40.1350.10">
    <property type="match status" value="1"/>
</dbReference>
<dbReference type="InterPro" id="IPR011856">
    <property type="entry name" value="tRNA_endonuc-like_dom_sf"/>
</dbReference>
<dbReference type="PANTHER" id="PTHR34039:SF1">
    <property type="entry name" value="UPF0102 PROTEIN YRAN"/>
    <property type="match status" value="1"/>
</dbReference>
<evidence type="ECO:0000313" key="3">
    <source>
        <dbReference type="EMBL" id="HHR91998.1"/>
    </source>
</evidence>
<sequence>MEVRGIGGCGEQIARHTLLKKGYKILKANYRTPYGEIDVIARKGNLIVFVEVKTRRSERFGLGEESITLMKKKHIIKAAQYWILENYIPPQIRFDIIIVHQNNLGSFKVYHFKNAIME</sequence>